<name>A0AAV5SZE6_9BILA</name>
<accession>A0AAV5SZE6</accession>
<keyword evidence="1" id="KW-0472">Membrane</keyword>
<gene>
    <name evidence="2" type="ORF">PENTCL1PPCAC_10618</name>
</gene>
<evidence type="ECO:0000313" key="3">
    <source>
        <dbReference type="Proteomes" id="UP001432027"/>
    </source>
</evidence>
<dbReference type="AlphaFoldDB" id="A0AAV5SZE6"/>
<feature type="transmembrane region" description="Helical" evidence="1">
    <location>
        <begin position="104"/>
        <end position="124"/>
    </location>
</feature>
<dbReference type="EMBL" id="BTSX01000003">
    <property type="protein sequence ID" value="GMS88443.1"/>
    <property type="molecule type" value="Genomic_DNA"/>
</dbReference>
<keyword evidence="1" id="KW-0812">Transmembrane</keyword>
<evidence type="ECO:0000313" key="2">
    <source>
        <dbReference type="EMBL" id="GMS88443.1"/>
    </source>
</evidence>
<sequence length="129" mass="14589">MFRDPSVYIASMEKAPAVERAGPEEEEKPYEKDQVLDVRSHFYNCLLARVHEAWEQGAISARTAHVIIRIIEHGLDEGGLELADFTEHLNSIDASPMMIKISSALRRFSFSLFSITFFGCFLLPSSKKP</sequence>
<comment type="caution">
    <text evidence="2">The sequence shown here is derived from an EMBL/GenBank/DDBJ whole genome shotgun (WGS) entry which is preliminary data.</text>
</comment>
<reference evidence="2" key="1">
    <citation type="submission" date="2023-10" db="EMBL/GenBank/DDBJ databases">
        <title>Genome assembly of Pristionchus species.</title>
        <authorList>
            <person name="Yoshida K."/>
            <person name="Sommer R.J."/>
        </authorList>
    </citation>
    <scope>NUCLEOTIDE SEQUENCE</scope>
    <source>
        <strain evidence="2">RS0144</strain>
    </source>
</reference>
<evidence type="ECO:0000256" key="1">
    <source>
        <dbReference type="SAM" id="Phobius"/>
    </source>
</evidence>
<protein>
    <submittedName>
        <fullName evidence="2">Uncharacterized protein</fullName>
    </submittedName>
</protein>
<proteinExistence type="predicted"/>
<keyword evidence="3" id="KW-1185">Reference proteome</keyword>
<organism evidence="2 3">
    <name type="scientific">Pristionchus entomophagus</name>
    <dbReference type="NCBI Taxonomy" id="358040"/>
    <lineage>
        <taxon>Eukaryota</taxon>
        <taxon>Metazoa</taxon>
        <taxon>Ecdysozoa</taxon>
        <taxon>Nematoda</taxon>
        <taxon>Chromadorea</taxon>
        <taxon>Rhabditida</taxon>
        <taxon>Rhabditina</taxon>
        <taxon>Diplogasteromorpha</taxon>
        <taxon>Diplogasteroidea</taxon>
        <taxon>Neodiplogasteridae</taxon>
        <taxon>Pristionchus</taxon>
    </lineage>
</organism>
<dbReference type="Proteomes" id="UP001432027">
    <property type="component" value="Unassembled WGS sequence"/>
</dbReference>
<keyword evidence="1" id="KW-1133">Transmembrane helix</keyword>